<reference evidence="5 6" key="1">
    <citation type="submission" date="2020-08" db="EMBL/GenBank/DDBJ databases">
        <title>Genomic Encyclopedia of Type Strains, Phase IV (KMG-V): Genome sequencing to study the core and pangenomes of soil and plant-associated prokaryotes.</title>
        <authorList>
            <person name="Whitman W."/>
        </authorList>
    </citation>
    <scope>NUCLEOTIDE SEQUENCE [LARGE SCALE GENOMIC DNA]</scope>
    <source>
        <strain evidence="5 6">M8UP14</strain>
    </source>
</reference>
<feature type="binding site" evidence="4">
    <location>
        <position position="100"/>
    </location>
    <ligand>
        <name>Zn(2+)</name>
        <dbReference type="ChEBI" id="CHEBI:29105"/>
    </ligand>
</feature>
<organism evidence="5 6">
    <name type="scientific">Granulicella aggregans</name>
    <dbReference type="NCBI Taxonomy" id="474949"/>
    <lineage>
        <taxon>Bacteria</taxon>
        <taxon>Pseudomonadati</taxon>
        <taxon>Acidobacteriota</taxon>
        <taxon>Terriglobia</taxon>
        <taxon>Terriglobales</taxon>
        <taxon>Acidobacteriaceae</taxon>
        <taxon>Granulicella</taxon>
    </lineage>
</organism>
<dbReference type="Pfam" id="PF00484">
    <property type="entry name" value="Pro_CA"/>
    <property type="match status" value="1"/>
</dbReference>
<protein>
    <submittedName>
        <fullName evidence="5">Carbonic anhydrase</fullName>
        <ecNumber evidence="5">4.2.1.1</ecNumber>
    </submittedName>
</protein>
<dbReference type="GO" id="GO:0008270">
    <property type="term" value="F:zinc ion binding"/>
    <property type="evidence" value="ECO:0007669"/>
    <property type="project" value="InterPro"/>
</dbReference>
<dbReference type="Gene3D" id="3.40.1050.10">
    <property type="entry name" value="Carbonic anhydrase"/>
    <property type="match status" value="1"/>
</dbReference>
<keyword evidence="2 4" id="KW-0479">Metal-binding</keyword>
<dbReference type="SUPFAM" id="SSF53056">
    <property type="entry name" value="beta-carbonic anhydrase, cab"/>
    <property type="match status" value="1"/>
</dbReference>
<dbReference type="AlphaFoldDB" id="A0A7W8E521"/>
<feature type="binding site" evidence="4">
    <location>
        <position position="97"/>
    </location>
    <ligand>
        <name>Zn(2+)</name>
        <dbReference type="ChEBI" id="CHEBI:29105"/>
    </ligand>
</feature>
<proteinExistence type="inferred from homology"/>
<feature type="binding site" evidence="4">
    <location>
        <position position="36"/>
    </location>
    <ligand>
        <name>Zn(2+)</name>
        <dbReference type="ChEBI" id="CHEBI:29105"/>
    </ligand>
</feature>
<dbReference type="RefSeq" id="WP_184221329.1">
    <property type="nucleotide sequence ID" value="NZ_JACHIP010000006.1"/>
</dbReference>
<evidence type="ECO:0000313" key="5">
    <source>
        <dbReference type="EMBL" id="MBB5059643.1"/>
    </source>
</evidence>
<dbReference type="PANTHER" id="PTHR43175:SF3">
    <property type="entry name" value="CARBON DISULFIDE HYDROLASE"/>
    <property type="match status" value="1"/>
</dbReference>
<evidence type="ECO:0000256" key="4">
    <source>
        <dbReference type="PIRSR" id="PIRSR601765-1"/>
    </source>
</evidence>
<name>A0A7W8E521_9BACT</name>
<keyword evidence="6" id="KW-1185">Reference proteome</keyword>
<dbReference type="SMART" id="SM00947">
    <property type="entry name" value="Pro_CA"/>
    <property type="match status" value="1"/>
</dbReference>
<dbReference type="InterPro" id="IPR001765">
    <property type="entry name" value="Carbonic_anhydrase"/>
</dbReference>
<evidence type="ECO:0000256" key="1">
    <source>
        <dbReference type="ARBA" id="ARBA00006217"/>
    </source>
</evidence>
<dbReference type="GO" id="GO:0004089">
    <property type="term" value="F:carbonate dehydratase activity"/>
    <property type="evidence" value="ECO:0007669"/>
    <property type="project" value="UniProtKB-EC"/>
</dbReference>
<sequence length="182" mass="19494">MTFIETLQQRNDAFAANGFSANLKIIPSTKTLIIGCLDPRVDPMDVLGLKPGEAAIIRNIGGRINPALVETMILLPVVTKAAGQDMGPGWNLIILHHTDCGIKGCYKFAPDLLASHLGVSREELDLMAITDPHKAVAMDIAAYRANTAIPGGYMVSGLVYDVLTGKIEVVVQPCLLREAVES</sequence>
<accession>A0A7W8E521</accession>
<feature type="binding site" evidence="4">
    <location>
        <position position="38"/>
    </location>
    <ligand>
        <name>Zn(2+)</name>
        <dbReference type="ChEBI" id="CHEBI:29105"/>
    </ligand>
</feature>
<dbReference type="Proteomes" id="UP000540989">
    <property type="component" value="Unassembled WGS sequence"/>
</dbReference>
<dbReference type="InterPro" id="IPR036874">
    <property type="entry name" value="Carbonic_anhydrase_sf"/>
</dbReference>
<keyword evidence="5" id="KW-0456">Lyase</keyword>
<comment type="caution">
    <text evidence="5">The sequence shown here is derived from an EMBL/GenBank/DDBJ whole genome shotgun (WGS) entry which is preliminary data.</text>
</comment>
<evidence type="ECO:0000256" key="2">
    <source>
        <dbReference type="ARBA" id="ARBA00022723"/>
    </source>
</evidence>
<dbReference type="PANTHER" id="PTHR43175">
    <property type="entry name" value="CARBONIC ANHYDRASE"/>
    <property type="match status" value="1"/>
</dbReference>
<dbReference type="EMBL" id="JACHIP010000006">
    <property type="protein sequence ID" value="MBB5059643.1"/>
    <property type="molecule type" value="Genomic_DNA"/>
</dbReference>
<evidence type="ECO:0000256" key="3">
    <source>
        <dbReference type="ARBA" id="ARBA00022833"/>
    </source>
</evidence>
<keyword evidence="3 4" id="KW-0862">Zinc</keyword>
<comment type="cofactor">
    <cofactor evidence="4">
        <name>Zn(2+)</name>
        <dbReference type="ChEBI" id="CHEBI:29105"/>
    </cofactor>
    <text evidence="4">Binds 1 zinc ion per subunit.</text>
</comment>
<evidence type="ECO:0000313" key="6">
    <source>
        <dbReference type="Proteomes" id="UP000540989"/>
    </source>
</evidence>
<dbReference type="EC" id="4.2.1.1" evidence="5"/>
<gene>
    <name evidence="5" type="ORF">HDF16_004369</name>
</gene>
<comment type="similarity">
    <text evidence="1">Belongs to the beta-class carbonic anhydrase family.</text>
</comment>